<comment type="caution">
    <text evidence="2">The sequence shown here is derived from an EMBL/GenBank/DDBJ whole genome shotgun (WGS) entry which is preliminary data.</text>
</comment>
<dbReference type="OrthoDB" id="10257471at2759"/>
<gene>
    <name evidence="2" type="ORF">Gogos_016029</name>
</gene>
<dbReference type="GO" id="GO:0019005">
    <property type="term" value="C:SCF ubiquitin ligase complex"/>
    <property type="evidence" value="ECO:0007669"/>
    <property type="project" value="TreeGrafter"/>
</dbReference>
<dbReference type="SUPFAM" id="SSF52047">
    <property type="entry name" value="RNI-like"/>
    <property type="match status" value="2"/>
</dbReference>
<keyword evidence="3" id="KW-1185">Reference proteome</keyword>
<dbReference type="PANTHER" id="PTHR13318:SF145">
    <property type="entry name" value="RAD7"/>
    <property type="match status" value="1"/>
</dbReference>
<reference evidence="2 3" key="1">
    <citation type="journal article" date="2019" name="Genome Biol. Evol.">
        <title>Insights into the evolution of the New World diploid cottons (Gossypium, subgenus Houzingenia) based on genome sequencing.</title>
        <authorList>
            <person name="Grover C.E."/>
            <person name="Arick M.A. 2nd"/>
            <person name="Thrash A."/>
            <person name="Conover J.L."/>
            <person name="Sanders W.S."/>
            <person name="Peterson D.G."/>
            <person name="Frelichowski J.E."/>
            <person name="Scheffler J.A."/>
            <person name="Scheffler B.E."/>
            <person name="Wendel J.F."/>
        </authorList>
    </citation>
    <scope>NUCLEOTIDE SEQUENCE [LARGE SCALE GENOMIC DNA]</scope>
    <source>
        <strain evidence="2">5</strain>
        <tissue evidence="2">Leaf</tissue>
    </source>
</reference>
<proteinExistence type="predicted"/>
<dbReference type="GO" id="GO:0031146">
    <property type="term" value="P:SCF-dependent proteasomal ubiquitin-dependent protein catabolic process"/>
    <property type="evidence" value="ECO:0007669"/>
    <property type="project" value="TreeGrafter"/>
</dbReference>
<evidence type="ECO:0000313" key="2">
    <source>
        <dbReference type="EMBL" id="MBA0731908.1"/>
    </source>
</evidence>
<dbReference type="InterPro" id="IPR032675">
    <property type="entry name" value="LRR_dom_sf"/>
</dbReference>
<dbReference type="SMART" id="SM00367">
    <property type="entry name" value="LRR_CC"/>
    <property type="match status" value="7"/>
</dbReference>
<dbReference type="Gene3D" id="3.80.10.10">
    <property type="entry name" value="Ribonuclease Inhibitor"/>
    <property type="match status" value="2"/>
</dbReference>
<evidence type="ECO:0000313" key="3">
    <source>
        <dbReference type="Proteomes" id="UP000593579"/>
    </source>
</evidence>
<dbReference type="EMBL" id="JABEZY010000001">
    <property type="protein sequence ID" value="MBA0731908.1"/>
    <property type="molecule type" value="Genomic_DNA"/>
</dbReference>
<dbReference type="AlphaFoldDB" id="A0A7J9B6M1"/>
<accession>A0A7J9B6M1</accession>
<evidence type="ECO:0008006" key="4">
    <source>
        <dbReference type="Google" id="ProtNLM"/>
    </source>
</evidence>
<dbReference type="PANTHER" id="PTHR13318">
    <property type="entry name" value="PARTNER OF PAIRED, ISOFORM B-RELATED"/>
    <property type="match status" value="1"/>
</dbReference>
<name>A0A7J9B6M1_GOSGO</name>
<protein>
    <recommendedName>
        <fullName evidence="4">Rad7</fullName>
    </recommendedName>
</protein>
<feature type="region of interest" description="Disordered" evidence="1">
    <location>
        <begin position="1"/>
        <end position="37"/>
    </location>
</feature>
<dbReference type="Proteomes" id="UP000593579">
    <property type="component" value="Unassembled WGS sequence"/>
</dbReference>
<feature type="compositionally biased region" description="Basic and acidic residues" evidence="1">
    <location>
        <begin position="1"/>
        <end position="30"/>
    </location>
</feature>
<dbReference type="InterPro" id="IPR006553">
    <property type="entry name" value="Leu-rich_rpt_Cys-con_subtyp"/>
</dbReference>
<organism evidence="2 3">
    <name type="scientific">Gossypium gossypioides</name>
    <name type="common">Mexican cotton</name>
    <name type="synonym">Selera gossypioides</name>
    <dbReference type="NCBI Taxonomy" id="34282"/>
    <lineage>
        <taxon>Eukaryota</taxon>
        <taxon>Viridiplantae</taxon>
        <taxon>Streptophyta</taxon>
        <taxon>Embryophyta</taxon>
        <taxon>Tracheophyta</taxon>
        <taxon>Spermatophyta</taxon>
        <taxon>Magnoliopsida</taxon>
        <taxon>eudicotyledons</taxon>
        <taxon>Gunneridae</taxon>
        <taxon>Pentapetalae</taxon>
        <taxon>rosids</taxon>
        <taxon>malvids</taxon>
        <taxon>Malvales</taxon>
        <taxon>Malvaceae</taxon>
        <taxon>Malvoideae</taxon>
        <taxon>Gossypium</taxon>
    </lineage>
</organism>
<evidence type="ECO:0000256" key="1">
    <source>
        <dbReference type="SAM" id="MobiDB-lite"/>
    </source>
</evidence>
<sequence length="772" mass="86301">MGDVGFFEKTDSRENEGNLEESEGKNKERNEEEEEEAVVFYRQQQHQHATFLGLDLNLQPPEEIDLGNEFWGFDFGFPEKQTENFTESQSVVLGVDLERKERSPSVEIVSPSSIKTKRSPNVVFDIGFPEKETENFTNSGSVVFGVDLKGKERYPDVEIVSSSKRRKFSVQEKGKAKLDGFGIELDEKEILHDLMQIDPEKWVSILDSPVEEEKPNYIEFQGLTRDNIVNHERADLLEDFQEFLKKEKSKRQHEIAKDFAQRLAREVDSEGDLLKSSSTKDGASKSVIVDDDDKEELGTPFSIAMEVIKTRISSSTSRRKKFSSEGLGAEFKWVPKNVKRTSFMAREVPSLLDLSLCDLAKNAEAIVSLNHVPDMLRHKLSRSVSNSRKMDAHFLQLLASGSPTEIRVNDCSRVTEDEFTKIFGCYTLAHSSKSLPALVTLSLNGAYRLTDEGLNALALSAPALQSINLSQCSLLTSSGINDLANCFESTLRELYLDECHNIEAMVVLPALKKLKCLEVLSMAGIQTVCDDFVIKMVEACGKNMKELVFASCVELTDVSLKFVGKNCSKLCAIDLSYLRKLTDLSMRYLANGCRSINRLKLCRNGFSDEAIAAFLEASGSSLTELSLNNIASANACIDIHVPSLEPLQLLVFHIMNMWLLVNNSFITLNNLKQVGLNTAISLSKCSRKLFSLDLSWCRNLTDEALGLVVDSCTSLKLLKLFGCTQITDVFLKGHSNPQVQIIGLKMATLSEFLNVLEPREAPLRYSPVDSLH</sequence>